<evidence type="ECO:0000313" key="1">
    <source>
        <dbReference type="EMBL" id="QJE05257.1"/>
    </source>
</evidence>
<dbReference type="Proteomes" id="UP000502462">
    <property type="component" value="Chromosome"/>
</dbReference>
<gene>
    <name evidence="1" type="ORF">A9225_08370</name>
</gene>
<reference evidence="1 2" key="1">
    <citation type="submission" date="2020-04" db="EMBL/GenBank/DDBJ databases">
        <title>Closed genome of O121:H19 shiga- toxin Escherichia coli isolated from flour in USA, 2016.</title>
        <authorList>
            <person name="Haendiges J."/>
            <person name="Jinneman K.C."/>
            <person name="Gonzalez-Escalona N."/>
        </authorList>
    </citation>
    <scope>NUCLEOTIDE SEQUENCE [LARGE SCALE GENOMIC DNA]</scope>
    <source>
        <strain evidence="1 2">FDA858783-1-52</strain>
    </source>
</reference>
<evidence type="ECO:0000313" key="2">
    <source>
        <dbReference type="Proteomes" id="UP000502462"/>
    </source>
</evidence>
<organism evidence="1 2">
    <name type="scientific">Escherichia coli O121</name>
    <dbReference type="NCBI Taxonomy" id="1055537"/>
    <lineage>
        <taxon>Bacteria</taxon>
        <taxon>Pseudomonadati</taxon>
        <taxon>Pseudomonadota</taxon>
        <taxon>Gammaproteobacteria</taxon>
        <taxon>Enterobacterales</taxon>
        <taxon>Enterobacteriaceae</taxon>
        <taxon>Escherichia</taxon>
    </lineage>
</organism>
<sequence length="185" mass="20957">MAGLRNNNNTQNAQWADYVGDILRGAQPINQLVPQHPYLNDVPLIDELRHQNTHHVILLTLDVAKKILSPITSFDYIHFITTHPSGIKDTLAWLVNASKLMTEFDDNGKIIFNLNALKYTKASYFEILGEKYIKITTSSPWLLEKLGKYIFSSRAPQVLELAIGWRGALSESIKGVKFCIWFSVA</sequence>
<protein>
    <submittedName>
        <fullName evidence="1">Uncharacterized protein</fullName>
    </submittedName>
</protein>
<dbReference type="EMBL" id="CP051631">
    <property type="protein sequence ID" value="QJE05257.1"/>
    <property type="molecule type" value="Genomic_DNA"/>
</dbReference>
<proteinExistence type="predicted"/>
<name>A0AAP9MMW6_ECOLX</name>
<dbReference type="AlphaFoldDB" id="A0AAP9MMW6"/>
<accession>A0AAP9MMW6</accession>